<dbReference type="InterPro" id="IPR055411">
    <property type="entry name" value="LRR_FXL15/At3g58940/PEG3-like"/>
</dbReference>
<dbReference type="Pfam" id="PF00646">
    <property type="entry name" value="F-box"/>
    <property type="match status" value="1"/>
</dbReference>
<dbReference type="InterPro" id="IPR001810">
    <property type="entry name" value="F-box_dom"/>
</dbReference>
<dbReference type="PANTHER" id="PTHR31639:SF316">
    <property type="entry name" value="OS08G0460800 PROTEIN"/>
    <property type="match status" value="1"/>
</dbReference>
<dbReference type="Gene3D" id="3.80.10.10">
    <property type="entry name" value="Ribonuclease Inhibitor"/>
    <property type="match status" value="1"/>
</dbReference>
<dbReference type="PROSITE" id="PS50181">
    <property type="entry name" value="FBOX"/>
    <property type="match status" value="1"/>
</dbReference>
<organism evidence="2 3">
    <name type="scientific">Oryza meyeriana var. granulata</name>
    <dbReference type="NCBI Taxonomy" id="110450"/>
    <lineage>
        <taxon>Eukaryota</taxon>
        <taxon>Viridiplantae</taxon>
        <taxon>Streptophyta</taxon>
        <taxon>Embryophyta</taxon>
        <taxon>Tracheophyta</taxon>
        <taxon>Spermatophyta</taxon>
        <taxon>Magnoliopsida</taxon>
        <taxon>Liliopsida</taxon>
        <taxon>Poales</taxon>
        <taxon>Poaceae</taxon>
        <taxon>BOP clade</taxon>
        <taxon>Oryzoideae</taxon>
        <taxon>Oryzeae</taxon>
        <taxon>Oryzinae</taxon>
        <taxon>Oryza</taxon>
        <taxon>Oryza meyeriana</taxon>
    </lineage>
</organism>
<accession>A0A6G1CLC5</accession>
<evidence type="ECO:0000313" key="2">
    <source>
        <dbReference type="EMBL" id="KAF0900940.1"/>
    </source>
</evidence>
<feature type="domain" description="F-box" evidence="1">
    <location>
        <begin position="20"/>
        <end position="54"/>
    </location>
</feature>
<reference evidence="2 3" key="1">
    <citation type="submission" date="2019-11" db="EMBL/GenBank/DDBJ databases">
        <title>Whole genome sequence of Oryza granulata.</title>
        <authorList>
            <person name="Li W."/>
        </authorList>
    </citation>
    <scope>NUCLEOTIDE SEQUENCE [LARGE SCALE GENOMIC DNA]</scope>
    <source>
        <strain evidence="3">cv. Menghai</strain>
        <tissue evidence="2">Leaf</tissue>
    </source>
</reference>
<dbReference type="Pfam" id="PF24758">
    <property type="entry name" value="LRR_At5g56370"/>
    <property type="match status" value="1"/>
</dbReference>
<dbReference type="Proteomes" id="UP000479710">
    <property type="component" value="Unassembled WGS sequence"/>
</dbReference>
<evidence type="ECO:0000313" key="3">
    <source>
        <dbReference type="Proteomes" id="UP000479710"/>
    </source>
</evidence>
<gene>
    <name evidence="2" type="ORF">E2562_037080</name>
</gene>
<evidence type="ECO:0000259" key="1">
    <source>
        <dbReference type="PROSITE" id="PS50181"/>
    </source>
</evidence>
<dbReference type="OrthoDB" id="682954at2759"/>
<dbReference type="AlphaFoldDB" id="A0A6G1CLC5"/>
<comment type="caution">
    <text evidence="2">The sequence shown here is derived from an EMBL/GenBank/DDBJ whole genome shotgun (WGS) entry which is preliminary data.</text>
</comment>
<keyword evidence="3" id="KW-1185">Reference proteome</keyword>
<proteinExistence type="predicted"/>
<dbReference type="EMBL" id="SPHZ02000009">
    <property type="protein sequence ID" value="KAF0900940.1"/>
    <property type="molecule type" value="Genomic_DNA"/>
</dbReference>
<dbReference type="InterPro" id="IPR036047">
    <property type="entry name" value="F-box-like_dom_sf"/>
</dbReference>
<protein>
    <recommendedName>
        <fullName evidence="1">F-box domain-containing protein</fullName>
    </recommendedName>
</protein>
<dbReference type="PANTHER" id="PTHR31639">
    <property type="entry name" value="F-BOX PROTEIN-LIKE"/>
    <property type="match status" value="1"/>
</dbReference>
<dbReference type="InterPro" id="IPR032675">
    <property type="entry name" value="LRR_dom_sf"/>
</dbReference>
<dbReference type="SUPFAM" id="SSF81383">
    <property type="entry name" value="F-box domain"/>
    <property type="match status" value="1"/>
</dbReference>
<sequence>MADSPRRRMPQGTAAAESPPDALVSLPLDVLDNILSRLHIYEVVRTSVLSRAWRRRWEALPSVDLARSHGISASDVDALLLRRSAPLRTFRLVARDSTWFVDALDDWLLYLSRNGVQALDLSFPELYFRLHSSLFSCRELTSLVLNCCRLPPAPSEFAGFPNLKTLRLKDVDVPKHGGKVLAALIAASPLLGDLELMAVKLIGDGPHEEGQSAESDNEYPRTSPDAQAIFMGRESESLLNECSAIMDTSTEDTVDEVGTQTTGNGLSNDVAHPRRWQRLDIESVAQLEEIEVTIKLKEQLHQMNYISWMIQRQGFVAKIKLEAVSTSSIATARIICRHQISEHSVRRFL</sequence>
<dbReference type="SUPFAM" id="SSF52047">
    <property type="entry name" value="RNI-like"/>
    <property type="match status" value="1"/>
</dbReference>
<name>A0A6G1CLC5_9ORYZ</name>